<dbReference type="PANTHER" id="PTHR11129:SF1">
    <property type="entry name" value="PROTEIN FARNESYLTRANSFERASE_GERANYLGERANYLTRANSFERASE TYPE-1 SUBUNIT ALPHA"/>
    <property type="match status" value="1"/>
</dbReference>
<evidence type="ECO:0000256" key="13">
    <source>
        <dbReference type="ARBA" id="ARBA00043219"/>
    </source>
</evidence>
<dbReference type="GO" id="GO:0005953">
    <property type="term" value="C:CAAX-protein geranylgeranyltransferase complex"/>
    <property type="evidence" value="ECO:0007669"/>
    <property type="project" value="TreeGrafter"/>
</dbReference>
<evidence type="ECO:0000256" key="8">
    <source>
        <dbReference type="ARBA" id="ARBA00022842"/>
    </source>
</evidence>
<dbReference type="AlphaFoldDB" id="A0AAD8PGJ4"/>
<dbReference type="EMBL" id="JAVEPI010000001">
    <property type="protein sequence ID" value="KAK1444981.1"/>
    <property type="molecule type" value="Genomic_DNA"/>
</dbReference>
<accession>A0AAD8PGJ4</accession>
<comment type="cofactor">
    <cofactor evidence="1">
        <name>Mg(2+)</name>
        <dbReference type="ChEBI" id="CHEBI:18420"/>
    </cofactor>
</comment>
<dbReference type="Proteomes" id="UP001230268">
    <property type="component" value="Unassembled WGS sequence"/>
</dbReference>
<protein>
    <recommendedName>
        <fullName evidence="9">Protein farnesyltransferase/geranylgeranyltransferase type-1 subunit alpha</fullName>
        <ecNumber evidence="4">2.5.1.58</ecNumber>
        <ecNumber evidence="3">2.5.1.59</ecNumber>
    </recommendedName>
    <alternativeName>
        <fullName evidence="12">CAAX farnesyltransferase subunit alpha</fullName>
    </alternativeName>
    <alternativeName>
        <fullName evidence="11">FTase-alpha</fullName>
    </alternativeName>
    <alternativeName>
        <fullName evidence="10">Ras proteins prenyltransferase subunit alpha</fullName>
    </alternativeName>
    <alternativeName>
        <fullName evidence="13">Type I protein geranyl-geranyltransferase subunit alpha</fullName>
    </alternativeName>
</protein>
<evidence type="ECO:0000256" key="4">
    <source>
        <dbReference type="ARBA" id="ARBA00012702"/>
    </source>
</evidence>
<organism evidence="14 15">
    <name type="scientific">Babesia gibsoni</name>
    <dbReference type="NCBI Taxonomy" id="33632"/>
    <lineage>
        <taxon>Eukaryota</taxon>
        <taxon>Sar</taxon>
        <taxon>Alveolata</taxon>
        <taxon>Apicomplexa</taxon>
        <taxon>Aconoidasida</taxon>
        <taxon>Piroplasmida</taxon>
        <taxon>Babesiidae</taxon>
        <taxon>Babesia</taxon>
    </lineage>
</organism>
<evidence type="ECO:0000256" key="12">
    <source>
        <dbReference type="ARBA" id="ARBA00043086"/>
    </source>
</evidence>
<evidence type="ECO:0000256" key="9">
    <source>
        <dbReference type="ARBA" id="ARBA00040965"/>
    </source>
</evidence>
<dbReference type="EC" id="2.5.1.59" evidence="3"/>
<evidence type="ECO:0000256" key="5">
    <source>
        <dbReference type="ARBA" id="ARBA00022602"/>
    </source>
</evidence>
<evidence type="ECO:0000313" key="14">
    <source>
        <dbReference type="EMBL" id="KAK1444981.1"/>
    </source>
</evidence>
<evidence type="ECO:0000256" key="1">
    <source>
        <dbReference type="ARBA" id="ARBA00001946"/>
    </source>
</evidence>
<evidence type="ECO:0000256" key="3">
    <source>
        <dbReference type="ARBA" id="ARBA00012700"/>
    </source>
</evidence>
<dbReference type="Gene3D" id="1.25.40.120">
    <property type="entry name" value="Protein prenylyltransferase"/>
    <property type="match status" value="1"/>
</dbReference>
<comment type="caution">
    <text evidence="14">The sequence shown here is derived from an EMBL/GenBank/DDBJ whole genome shotgun (WGS) entry which is preliminary data.</text>
</comment>
<dbReference type="PROSITE" id="PS51147">
    <property type="entry name" value="PFTA"/>
    <property type="match status" value="1"/>
</dbReference>
<gene>
    <name evidence="14" type="ORF">BgAZ_108870</name>
</gene>
<evidence type="ECO:0000256" key="11">
    <source>
        <dbReference type="ARBA" id="ARBA00042436"/>
    </source>
</evidence>
<keyword evidence="6" id="KW-0808">Transferase</keyword>
<dbReference type="InterPro" id="IPR002088">
    <property type="entry name" value="Prenyl_trans_a"/>
</dbReference>
<dbReference type="GO" id="GO:0004662">
    <property type="term" value="F:CAAX-protein geranylgeranyltransferase activity"/>
    <property type="evidence" value="ECO:0007669"/>
    <property type="project" value="UniProtKB-EC"/>
</dbReference>
<evidence type="ECO:0000313" key="15">
    <source>
        <dbReference type="Proteomes" id="UP001230268"/>
    </source>
</evidence>
<evidence type="ECO:0000256" key="10">
    <source>
        <dbReference type="ARBA" id="ARBA00041392"/>
    </source>
</evidence>
<dbReference type="GO" id="GO:0004660">
    <property type="term" value="F:protein farnesyltransferase activity"/>
    <property type="evidence" value="ECO:0007669"/>
    <property type="project" value="UniProtKB-EC"/>
</dbReference>
<evidence type="ECO:0000256" key="2">
    <source>
        <dbReference type="ARBA" id="ARBA00006734"/>
    </source>
</evidence>
<evidence type="ECO:0000256" key="6">
    <source>
        <dbReference type="ARBA" id="ARBA00022679"/>
    </source>
</evidence>
<proteinExistence type="inferred from homology"/>
<dbReference type="EC" id="2.5.1.58" evidence="4"/>
<sequence length="316" mass="37490">MDSSLQDILENEGIINNVMSEDLEYPCEPFTPDYKLLVDESVWVDIESHRQAKRPEKDTLFKIKVDDTDEKLFFYLSYLIASKEFSSRAWTYRMECVERLKPTLASEMDFARKLSHESPKSYQAWQYRRRLCETYGDAHNELDYIKYEITTWSKNHCAWSYLTWLMTAFSVRKEQALKEMDFVQFLLASDVYNNTAWVYKNFLLEKHGHHYDYRMQISWFSADLHKMKECPWNDSLANYLIARLAQVAEKHRECLKLASCESNCLGGPRACTTKFIDNIGANTPPLLWLYYNVTDDVTYKSQLYEKLKQCDILRFP</sequence>
<keyword evidence="8" id="KW-0460">Magnesium</keyword>
<keyword evidence="5" id="KW-0637">Prenyltransferase</keyword>
<name>A0AAD8PGJ4_BABGI</name>
<reference evidence="14" key="1">
    <citation type="submission" date="2023-08" db="EMBL/GenBank/DDBJ databases">
        <title>Draft sequence of the Babesia gibsoni genome.</title>
        <authorList>
            <person name="Yamagishi J.Y."/>
            <person name="Xuan X.X."/>
        </authorList>
    </citation>
    <scope>NUCLEOTIDE SEQUENCE</scope>
    <source>
        <strain evidence="14">Azabu</strain>
    </source>
</reference>
<dbReference type="GO" id="GO:0005965">
    <property type="term" value="C:protein farnesyltransferase complex"/>
    <property type="evidence" value="ECO:0007669"/>
    <property type="project" value="TreeGrafter"/>
</dbReference>
<dbReference type="PANTHER" id="PTHR11129">
    <property type="entry name" value="PROTEIN FARNESYLTRANSFERASE ALPHA SUBUNIT/RAB GERANYLGERANYL TRANSFERASE ALPHA SUBUNIT"/>
    <property type="match status" value="1"/>
</dbReference>
<keyword evidence="15" id="KW-1185">Reference proteome</keyword>
<comment type="similarity">
    <text evidence="2">Belongs to the protein prenyltransferase subunit alpha family.</text>
</comment>
<evidence type="ECO:0000256" key="7">
    <source>
        <dbReference type="ARBA" id="ARBA00022737"/>
    </source>
</evidence>
<dbReference type="SUPFAM" id="SSF48439">
    <property type="entry name" value="Protein prenylyltransferase"/>
    <property type="match status" value="1"/>
</dbReference>
<keyword evidence="7" id="KW-0677">Repeat</keyword>
<dbReference type="Pfam" id="PF01239">
    <property type="entry name" value="PPTA"/>
    <property type="match status" value="1"/>
</dbReference>